<name>A0A1X7S6X4_ZYMT9</name>
<reference evidence="2 3" key="1">
    <citation type="submission" date="2016-06" db="EMBL/GenBank/DDBJ databases">
        <authorList>
            <person name="Kjaerup R.B."/>
            <person name="Dalgaard T.S."/>
            <person name="Juul-Madsen H.R."/>
        </authorList>
    </citation>
    <scope>NUCLEOTIDE SEQUENCE [LARGE SCALE GENOMIC DNA]</scope>
</reference>
<organism evidence="2 3">
    <name type="scientific">Zymoseptoria tritici (strain ST99CH_3D7)</name>
    <dbReference type="NCBI Taxonomy" id="1276538"/>
    <lineage>
        <taxon>Eukaryota</taxon>
        <taxon>Fungi</taxon>
        <taxon>Dikarya</taxon>
        <taxon>Ascomycota</taxon>
        <taxon>Pezizomycotina</taxon>
        <taxon>Dothideomycetes</taxon>
        <taxon>Dothideomycetidae</taxon>
        <taxon>Mycosphaerellales</taxon>
        <taxon>Mycosphaerellaceae</taxon>
        <taxon>Zymoseptoria</taxon>
    </lineage>
</organism>
<dbReference type="AlphaFoldDB" id="A0A1X7S6X4"/>
<dbReference type="Proteomes" id="UP000215127">
    <property type="component" value="Chromosome 11"/>
</dbReference>
<gene>
    <name evidence="2" type="ORF">ZT3D7_G10577</name>
</gene>
<keyword evidence="1" id="KW-0732">Signal</keyword>
<protein>
    <submittedName>
        <fullName evidence="2">Uncharacterized protein</fullName>
    </submittedName>
</protein>
<evidence type="ECO:0000256" key="1">
    <source>
        <dbReference type="SAM" id="SignalP"/>
    </source>
</evidence>
<evidence type="ECO:0000313" key="2">
    <source>
        <dbReference type="EMBL" id="SMQ55422.1"/>
    </source>
</evidence>
<dbReference type="EMBL" id="LT853702">
    <property type="protein sequence ID" value="SMQ55422.1"/>
    <property type="molecule type" value="Genomic_DNA"/>
</dbReference>
<keyword evidence="3" id="KW-1185">Reference proteome</keyword>
<evidence type="ECO:0000313" key="3">
    <source>
        <dbReference type="Proteomes" id="UP000215127"/>
    </source>
</evidence>
<accession>A0A1X7S6X4</accession>
<sequence length="89" mass="9691">MRFAHVATAIVSLAGLPLALAQKPGPATDACGPNFCKCCFYSSPSESYYGFYHTRQVSLGSLRLQQNAELPRVGKFITPVDRLVLLGWS</sequence>
<feature type="chain" id="PRO_5012191793" evidence="1">
    <location>
        <begin position="22"/>
        <end position="89"/>
    </location>
</feature>
<feature type="signal peptide" evidence="1">
    <location>
        <begin position="1"/>
        <end position="21"/>
    </location>
</feature>
<proteinExistence type="predicted"/>